<evidence type="ECO:0000313" key="1">
    <source>
        <dbReference type="EMBL" id="ETW93884.1"/>
    </source>
</evidence>
<reference evidence="1 2" key="1">
    <citation type="journal article" date="2014" name="Nature">
        <title>An environmental bacterial taxon with a large and distinct metabolic repertoire.</title>
        <authorList>
            <person name="Wilson M.C."/>
            <person name="Mori T."/>
            <person name="Ruckert C."/>
            <person name="Uria A.R."/>
            <person name="Helf M.J."/>
            <person name="Takada K."/>
            <person name="Gernert C."/>
            <person name="Steffens U.A."/>
            <person name="Heycke N."/>
            <person name="Schmitt S."/>
            <person name="Rinke C."/>
            <person name="Helfrich E.J."/>
            <person name="Brachmann A.O."/>
            <person name="Gurgui C."/>
            <person name="Wakimoto T."/>
            <person name="Kracht M."/>
            <person name="Crusemann M."/>
            <person name="Hentschel U."/>
            <person name="Abe I."/>
            <person name="Matsunaga S."/>
            <person name="Kalinowski J."/>
            <person name="Takeyama H."/>
            <person name="Piel J."/>
        </authorList>
    </citation>
    <scope>NUCLEOTIDE SEQUENCE [LARGE SCALE GENOMIC DNA]</scope>
    <source>
        <strain evidence="2">TSY1</strain>
    </source>
</reference>
<dbReference type="AlphaFoldDB" id="W4L7K7"/>
<proteinExistence type="predicted"/>
<dbReference type="Proteomes" id="UP000019141">
    <property type="component" value="Unassembled WGS sequence"/>
</dbReference>
<dbReference type="EMBL" id="AZHW01001157">
    <property type="protein sequence ID" value="ETW93884.1"/>
    <property type="molecule type" value="Genomic_DNA"/>
</dbReference>
<protein>
    <submittedName>
        <fullName evidence="1">Uncharacterized protein</fullName>
    </submittedName>
</protein>
<name>W4L7K7_ENTF1</name>
<dbReference type="HOGENOM" id="CLU_2219560_0_0_7"/>
<sequence>MASFRITSMDHPAAAPIDISERLRSQLVYFITPSDAPHVPPLEADEYWIDTDSATQWLEEGVFEVVSPLDSENKTTIELSEEQEIFFEWLVTHQVQHIRLHKTA</sequence>
<accession>W4L7K7</accession>
<evidence type="ECO:0000313" key="2">
    <source>
        <dbReference type="Proteomes" id="UP000019141"/>
    </source>
</evidence>
<gene>
    <name evidence="1" type="ORF">ETSY1_37295</name>
</gene>
<comment type="caution">
    <text evidence="1">The sequence shown here is derived from an EMBL/GenBank/DDBJ whole genome shotgun (WGS) entry which is preliminary data.</text>
</comment>
<keyword evidence="2" id="KW-1185">Reference proteome</keyword>
<organism evidence="1 2">
    <name type="scientific">Entotheonella factor</name>
    <dbReference type="NCBI Taxonomy" id="1429438"/>
    <lineage>
        <taxon>Bacteria</taxon>
        <taxon>Pseudomonadati</taxon>
        <taxon>Nitrospinota/Tectimicrobiota group</taxon>
        <taxon>Candidatus Tectimicrobiota</taxon>
        <taxon>Candidatus Entotheonellia</taxon>
        <taxon>Candidatus Entotheonellales</taxon>
        <taxon>Candidatus Entotheonellaceae</taxon>
        <taxon>Candidatus Entotheonella</taxon>
    </lineage>
</organism>